<organism evidence="3 4">
    <name type="scientific">Coemansia reversa (strain ATCC 12441 / NRRL 1564)</name>
    <dbReference type="NCBI Taxonomy" id="763665"/>
    <lineage>
        <taxon>Eukaryota</taxon>
        <taxon>Fungi</taxon>
        <taxon>Fungi incertae sedis</taxon>
        <taxon>Zoopagomycota</taxon>
        <taxon>Kickxellomycotina</taxon>
        <taxon>Kickxellomycetes</taxon>
        <taxon>Kickxellales</taxon>
        <taxon>Kickxellaceae</taxon>
        <taxon>Coemansia</taxon>
    </lineage>
</organism>
<gene>
    <name evidence="3" type="ORF">COEREDRAFT_5594</name>
</gene>
<feature type="chain" id="PRO_5013646748" description="Carbohydrate-binding module family 19 domain-containing protein" evidence="2">
    <location>
        <begin position="21"/>
        <end position="516"/>
    </location>
</feature>
<dbReference type="AlphaFoldDB" id="A0A2G5BLA4"/>
<feature type="compositionally biased region" description="Low complexity" evidence="1">
    <location>
        <begin position="203"/>
        <end position="215"/>
    </location>
</feature>
<feature type="region of interest" description="Disordered" evidence="1">
    <location>
        <begin position="340"/>
        <end position="371"/>
    </location>
</feature>
<evidence type="ECO:0000313" key="4">
    <source>
        <dbReference type="Proteomes" id="UP000242474"/>
    </source>
</evidence>
<feature type="compositionally biased region" description="Polar residues" evidence="1">
    <location>
        <begin position="457"/>
        <end position="466"/>
    </location>
</feature>
<dbReference type="OrthoDB" id="5540160at2759"/>
<keyword evidence="4" id="KW-1185">Reference proteome</keyword>
<sequence length="516" mass="54556">MKITVSATLLLYAAAQTASSLSTSSTENLSMATDTSEDSAITSSASGYTLFLPFGSIVLNNIQLPIPLLSLSPTKSTGLQKPSPFLPPITKSLDSMTICDAHGTEFLPSDCIASPTTSDNSITASQSNKQSLTLSNLENHETVMSTELTAESSKTILDNDVSNTAQLQEFRLHVMPTTGGGLAARQLTLKKLNLESHSDNDNYDASSSEASSNWENEQDSSESGILANVDSWSSIEESESELGGLDAWKLSESASFSDESLYESSSFDQAESDIGLGELDDGFGNLFTDLLESSNANTFMSSASISPEPTISDATSFSTPVLVVESSDVVSFAGPSSSILAQSSTENTDDAFSLNSPMSTRSEAALSSNTEVSVDDLTLTANSASWAQSSISSKSNALEFSETSHFSVSQSSSIKSNAESRSSVPILLGDTQIVETSGNEESSANLSSSVEYEDNDSSQNIPNIQNEDMGCTHGMFRCTADKRSFDTCVFGRWGTIRTCSQGTSCIPLSDNFIACG</sequence>
<feature type="compositionally biased region" description="Polar residues" evidence="1">
    <location>
        <begin position="437"/>
        <end position="450"/>
    </location>
</feature>
<reference evidence="3 4" key="1">
    <citation type="journal article" date="2015" name="Genome Biol. Evol.">
        <title>Phylogenomic analyses indicate that early fungi evolved digesting cell walls of algal ancestors of land plants.</title>
        <authorList>
            <person name="Chang Y."/>
            <person name="Wang S."/>
            <person name="Sekimoto S."/>
            <person name="Aerts A.L."/>
            <person name="Choi C."/>
            <person name="Clum A."/>
            <person name="LaButti K.M."/>
            <person name="Lindquist E.A."/>
            <person name="Yee Ngan C."/>
            <person name="Ohm R.A."/>
            <person name="Salamov A.A."/>
            <person name="Grigoriev I.V."/>
            <person name="Spatafora J.W."/>
            <person name="Berbee M.L."/>
        </authorList>
    </citation>
    <scope>NUCLEOTIDE SEQUENCE [LARGE SCALE GENOMIC DNA]</scope>
    <source>
        <strain evidence="3 4">NRRL 1564</strain>
    </source>
</reference>
<feature type="compositionally biased region" description="Polar residues" evidence="1">
    <location>
        <begin position="353"/>
        <end position="371"/>
    </location>
</feature>
<evidence type="ECO:0000313" key="3">
    <source>
        <dbReference type="EMBL" id="PIA19790.1"/>
    </source>
</evidence>
<name>A0A2G5BLA4_COERN</name>
<proteinExistence type="predicted"/>
<evidence type="ECO:0000256" key="2">
    <source>
        <dbReference type="SAM" id="SignalP"/>
    </source>
</evidence>
<keyword evidence="2" id="KW-0732">Signal</keyword>
<evidence type="ECO:0000256" key="1">
    <source>
        <dbReference type="SAM" id="MobiDB-lite"/>
    </source>
</evidence>
<feature type="region of interest" description="Disordered" evidence="1">
    <location>
        <begin position="196"/>
        <end position="223"/>
    </location>
</feature>
<dbReference type="Proteomes" id="UP000242474">
    <property type="component" value="Unassembled WGS sequence"/>
</dbReference>
<feature type="signal peptide" evidence="2">
    <location>
        <begin position="1"/>
        <end position="20"/>
    </location>
</feature>
<feature type="region of interest" description="Disordered" evidence="1">
    <location>
        <begin position="437"/>
        <end position="466"/>
    </location>
</feature>
<dbReference type="EMBL" id="KZ303486">
    <property type="protein sequence ID" value="PIA19790.1"/>
    <property type="molecule type" value="Genomic_DNA"/>
</dbReference>
<evidence type="ECO:0008006" key="5">
    <source>
        <dbReference type="Google" id="ProtNLM"/>
    </source>
</evidence>
<accession>A0A2G5BLA4</accession>
<dbReference type="STRING" id="763665.A0A2G5BLA4"/>
<protein>
    <recommendedName>
        <fullName evidence="5">Carbohydrate-binding module family 19 domain-containing protein</fullName>
    </recommendedName>
</protein>